<dbReference type="SUPFAM" id="SSF161070">
    <property type="entry name" value="SNF-like"/>
    <property type="match status" value="2"/>
</dbReference>
<feature type="transmembrane region" description="Helical" evidence="7">
    <location>
        <begin position="279"/>
        <end position="302"/>
    </location>
</feature>
<feature type="transmembrane region" description="Helical" evidence="7">
    <location>
        <begin position="103"/>
        <end position="123"/>
    </location>
</feature>
<evidence type="ECO:0000256" key="4">
    <source>
        <dbReference type="ARBA" id="ARBA00022847"/>
    </source>
</evidence>
<dbReference type="GeneID" id="6097338"/>
<evidence type="ECO:0000256" key="2">
    <source>
        <dbReference type="ARBA" id="ARBA00022448"/>
    </source>
</evidence>
<dbReference type="WBParaSite" id="Bm12769.1">
    <property type="protein sequence ID" value="Bm12769.1"/>
    <property type="gene ID" value="WBGene00233030"/>
</dbReference>
<dbReference type="Proteomes" id="UP000006672">
    <property type="component" value="Unassembled WGS sequence"/>
</dbReference>
<dbReference type="EMBL" id="CAAKNF010000196">
    <property type="protein sequence ID" value="VIO89919.1"/>
    <property type="molecule type" value="Genomic_DNA"/>
</dbReference>
<organism evidence="8">
    <name type="scientific">Brugia malayi</name>
    <name type="common">Filarial nematode worm</name>
    <dbReference type="NCBI Taxonomy" id="6279"/>
    <lineage>
        <taxon>Eukaryota</taxon>
        <taxon>Metazoa</taxon>
        <taxon>Ecdysozoa</taxon>
        <taxon>Nematoda</taxon>
        <taxon>Chromadorea</taxon>
        <taxon>Rhabditida</taxon>
        <taxon>Spirurina</taxon>
        <taxon>Spiruromorpha</taxon>
        <taxon>Filarioidea</taxon>
        <taxon>Onchocercidae</taxon>
        <taxon>Brugia</taxon>
    </lineage>
</organism>
<protein>
    <submittedName>
        <fullName evidence="8 10">Uncharacterized protein</fullName>
    </submittedName>
</protein>
<dbReference type="GO" id="GO:0005886">
    <property type="term" value="C:plasma membrane"/>
    <property type="evidence" value="ECO:0007669"/>
    <property type="project" value="TreeGrafter"/>
</dbReference>
<comment type="subcellular location">
    <subcellularLocation>
        <location evidence="1">Membrane</location>
        <topology evidence="1">Multi-pass membrane protein</topology>
    </subcellularLocation>
</comment>
<keyword evidence="6 7" id="KW-0472">Membrane</keyword>
<feature type="transmembrane region" description="Helical" evidence="7">
    <location>
        <begin position="245"/>
        <end position="272"/>
    </location>
</feature>
<evidence type="ECO:0000313" key="8">
    <source>
        <dbReference type="EMBL" id="VIO89919.1"/>
    </source>
</evidence>
<evidence type="ECO:0000256" key="6">
    <source>
        <dbReference type="ARBA" id="ARBA00023136"/>
    </source>
</evidence>
<reference evidence="9" key="1">
    <citation type="journal article" date="2007" name="Science">
        <title>Draft genome of the filarial nematode parasite Brugia malayi.</title>
        <authorList>
            <person name="Ghedin E."/>
            <person name="Wang S."/>
            <person name="Spiro D."/>
            <person name="Caler E."/>
            <person name="Zhao Q."/>
            <person name="Crabtree J."/>
            <person name="Allen J.E."/>
            <person name="Delcher A.L."/>
            <person name="Guiliano D.B."/>
            <person name="Miranda-Saavedra D."/>
            <person name="Angiuoli S.V."/>
            <person name="Creasy T."/>
            <person name="Amedeo P."/>
            <person name="Haas B."/>
            <person name="El-Sayed N.M."/>
            <person name="Wortman J.R."/>
            <person name="Feldblyum T."/>
            <person name="Tallon L."/>
            <person name="Schatz M."/>
            <person name="Shumway M."/>
            <person name="Koo H."/>
            <person name="Salzberg S.L."/>
            <person name="Schobel S."/>
            <person name="Pertea M."/>
            <person name="Pop M."/>
            <person name="White O."/>
            <person name="Barton G.J."/>
            <person name="Carlow C.K."/>
            <person name="Crawford M.J."/>
            <person name="Daub J."/>
            <person name="Dimmic M.W."/>
            <person name="Estes C.F."/>
            <person name="Foster J.M."/>
            <person name="Ganatra M."/>
            <person name="Gregory W.F."/>
            <person name="Johnson N.M."/>
            <person name="Jin J."/>
            <person name="Komuniecki R."/>
            <person name="Korf I."/>
            <person name="Kumar S."/>
            <person name="Laney S."/>
            <person name="Li B.W."/>
            <person name="Li W."/>
            <person name="Lindblom T.H."/>
            <person name="Lustigman S."/>
            <person name="Ma D."/>
            <person name="Maina C.V."/>
            <person name="Martin D.M."/>
            <person name="McCarter J.P."/>
            <person name="McReynolds L."/>
            <person name="Mitreva M."/>
            <person name="Nutman T.B."/>
            <person name="Parkinson J."/>
            <person name="Peregrin-Alvarez J.M."/>
            <person name="Poole C."/>
            <person name="Ren Q."/>
            <person name="Saunders L."/>
            <person name="Sluder A.E."/>
            <person name="Smith K."/>
            <person name="Stanke M."/>
            <person name="Unnasch T.R."/>
            <person name="Ware J."/>
            <person name="Wei A.D."/>
            <person name="Weil G."/>
            <person name="Williams D.J."/>
            <person name="Zhang Y."/>
            <person name="Williams S.A."/>
            <person name="Fraser-Liggett C."/>
            <person name="Slatko B."/>
            <person name="Blaxter M.L."/>
            <person name="Scott A.L."/>
        </authorList>
    </citation>
    <scope>NUCLEOTIDE SEQUENCE</scope>
    <source>
        <strain evidence="9">FR3</strain>
    </source>
</reference>
<dbReference type="GO" id="GO:0005283">
    <property type="term" value="F:amino acid:sodium symporter activity"/>
    <property type="evidence" value="ECO:0007669"/>
    <property type="project" value="TreeGrafter"/>
</dbReference>
<dbReference type="PROSITE" id="PS50267">
    <property type="entry name" value="NA_NEUROTRAN_SYMP_3"/>
    <property type="match status" value="1"/>
</dbReference>
<name>A0A4E9F010_BRUMA</name>
<dbReference type="Pfam" id="PF00209">
    <property type="entry name" value="SNF"/>
    <property type="match status" value="1"/>
</dbReference>
<dbReference type="CTD" id="6097338"/>
<reference evidence="10" key="3">
    <citation type="submission" date="2022-04" db="UniProtKB">
        <authorList>
            <consortium name="WormBaseParasite"/>
        </authorList>
    </citation>
    <scope>IDENTIFICATION</scope>
</reference>
<dbReference type="OrthoDB" id="5872181at2759"/>
<dbReference type="InterPro" id="IPR037272">
    <property type="entry name" value="SNS_sf"/>
</dbReference>
<dbReference type="GO" id="GO:0015179">
    <property type="term" value="F:L-amino acid transmembrane transporter activity"/>
    <property type="evidence" value="ECO:0007669"/>
    <property type="project" value="TreeGrafter"/>
</dbReference>
<dbReference type="InterPro" id="IPR000175">
    <property type="entry name" value="Na/ntran_symport"/>
</dbReference>
<keyword evidence="2" id="KW-0813">Transport</keyword>
<keyword evidence="9" id="KW-1185">Reference proteome</keyword>
<evidence type="ECO:0000256" key="7">
    <source>
        <dbReference type="SAM" id="Phobius"/>
    </source>
</evidence>
<sequence>MYLENAIGQYSSLPSIKLFCHICPAFEASCYDPYVKCNEAIGNYQYYSKCYNFKNDDQVLKNSNYTWEQVVIALTTTSEALREFPPNIYWMEKINKAGNISEFFIVSASIEQAIIAVIVILGIRFYAKIARFVVIFPQLCMLICIIYATAKAGSQNTLASIAEGFSPDPEKFFDLKVWITAALQAFGDIRVRYFYFSLILTILAFLELLACIHIYHLKRLIVNLHTMLGEPPNNFWRYLGYPVNLYWTACWYIITPALCIISGGLALFIIISGRLYSDIIALTVITFLPLSVIIITMIIHILKAYGTGKAIKSLFIADHHWLPELGINRQQALYEERAARAII</sequence>
<reference evidence="8" key="2">
    <citation type="submission" date="2019-04" db="EMBL/GenBank/DDBJ databases">
        <authorList>
            <person name="Howe K."/>
            <person name="Paulini M."/>
            <person name="Williams G."/>
        </authorList>
    </citation>
    <scope>NUCLEOTIDE SEQUENCE [LARGE SCALE GENOMIC DNA]</scope>
    <source>
        <strain evidence="8">FR3</strain>
    </source>
</reference>
<dbReference type="PANTHER" id="PTHR11616:SF241">
    <property type="entry name" value="SODIUM- AND CHLORIDE-DEPENDENT GLYCINE TRANSPORTER 2"/>
    <property type="match status" value="1"/>
</dbReference>
<proteinExistence type="predicted"/>
<feature type="transmembrane region" description="Helical" evidence="7">
    <location>
        <begin position="129"/>
        <end position="150"/>
    </location>
</feature>
<accession>A0A4E9F010</accession>
<dbReference type="PANTHER" id="PTHR11616">
    <property type="entry name" value="SODIUM/CHLORIDE DEPENDENT TRANSPORTER"/>
    <property type="match status" value="1"/>
</dbReference>
<dbReference type="AlphaFoldDB" id="A0A4E9F010"/>
<keyword evidence="4" id="KW-0769">Symport</keyword>
<dbReference type="KEGG" id="bmy:BM_BM12769"/>
<evidence type="ECO:0000256" key="3">
    <source>
        <dbReference type="ARBA" id="ARBA00022692"/>
    </source>
</evidence>
<dbReference type="GO" id="GO:0089718">
    <property type="term" value="P:amino acid import across plasma membrane"/>
    <property type="evidence" value="ECO:0007669"/>
    <property type="project" value="TreeGrafter"/>
</dbReference>
<gene>
    <name evidence="8" type="primary">Bm12769</name>
    <name evidence="8" type="ORF">BM_BM12769</name>
</gene>
<evidence type="ECO:0000256" key="5">
    <source>
        <dbReference type="ARBA" id="ARBA00022989"/>
    </source>
</evidence>
<accession>A0A8L7SNW7</accession>
<keyword evidence="5 7" id="KW-1133">Transmembrane helix</keyword>
<evidence type="ECO:0000313" key="10">
    <source>
        <dbReference type="WBParaSite" id="Bm12769.1"/>
    </source>
</evidence>
<evidence type="ECO:0000256" key="1">
    <source>
        <dbReference type="ARBA" id="ARBA00004141"/>
    </source>
</evidence>
<keyword evidence="3 7" id="KW-0812">Transmembrane</keyword>
<evidence type="ECO:0000313" key="9">
    <source>
        <dbReference type="Proteomes" id="UP000006672"/>
    </source>
</evidence>
<dbReference type="RefSeq" id="XP_042931898.1">
    <property type="nucleotide sequence ID" value="XM_043075964.1"/>
</dbReference>
<feature type="transmembrane region" description="Helical" evidence="7">
    <location>
        <begin position="193"/>
        <end position="215"/>
    </location>
</feature>